<gene>
    <name evidence="2" type="ORF">CCE30_08455</name>
</gene>
<keyword evidence="2" id="KW-0808">Transferase</keyword>
<dbReference type="RefSeq" id="WP_020807920.1">
    <property type="nucleotide sequence ID" value="NZ_CP021427.1"/>
</dbReference>
<dbReference type="Proteomes" id="UP000195798">
    <property type="component" value="Chromosome"/>
</dbReference>
<dbReference type="Gene3D" id="3.90.550.10">
    <property type="entry name" value="Spore Coat Polysaccharide Biosynthesis Protein SpsA, Chain A"/>
    <property type="match status" value="1"/>
</dbReference>
<sequence length="315" mass="36966">MCVNNKEKVAVLLSAYNGEKYIAKQVESIEKQTISDDITLIIRNDGSTDNTLNILQNLAKKYSNIMLINGKNIGLIRSFFTLLEFAVKKYEFEFYAFSDQDDYWQKNKLESAIGRLDHEKRDIPLLYGCTSIIVDEDLKPTGFKTQTQKKDITFFNSAIQNIIPGHNQVLNQKLATLLVDQPVNYSKIYSQDLWITNVAAVMGKIVFDNNPHTLYRMHGNNELGYGTSRFNRIISHLKRLNKKESKKIAMQLNYFYECYKTALTVEQRKELENFFESQKKLKDRIKYTNKMRLYRQNDKETFLLKTLYLFKQYNI</sequence>
<dbReference type="PANTHER" id="PTHR22916:SF3">
    <property type="entry name" value="UDP-GLCNAC:BETAGAL BETA-1,3-N-ACETYLGLUCOSAMINYLTRANSFERASE-LIKE PROTEIN 1"/>
    <property type="match status" value="1"/>
</dbReference>
<dbReference type="EMBL" id="CP021427">
    <property type="protein sequence ID" value="ART98928.1"/>
    <property type="molecule type" value="Genomic_DNA"/>
</dbReference>
<dbReference type="GO" id="GO:0016758">
    <property type="term" value="F:hexosyltransferase activity"/>
    <property type="evidence" value="ECO:0007669"/>
    <property type="project" value="UniProtKB-ARBA"/>
</dbReference>
<dbReference type="InterPro" id="IPR029044">
    <property type="entry name" value="Nucleotide-diphossugar_trans"/>
</dbReference>
<evidence type="ECO:0000313" key="2">
    <source>
        <dbReference type="EMBL" id="ART98928.1"/>
    </source>
</evidence>
<dbReference type="InterPro" id="IPR001173">
    <property type="entry name" value="Glyco_trans_2-like"/>
</dbReference>
<protein>
    <submittedName>
        <fullName evidence="2">Family 2 glycosyl transferase</fullName>
    </submittedName>
</protein>
<organism evidence="2 3">
    <name type="scientific">Lactobacillus gasseri</name>
    <dbReference type="NCBI Taxonomy" id="1596"/>
    <lineage>
        <taxon>Bacteria</taxon>
        <taxon>Bacillati</taxon>
        <taxon>Bacillota</taxon>
        <taxon>Bacilli</taxon>
        <taxon>Lactobacillales</taxon>
        <taxon>Lactobacillaceae</taxon>
        <taxon>Lactobacillus</taxon>
    </lineage>
</organism>
<dbReference type="AlphaFoldDB" id="A0AB33C592"/>
<dbReference type="Pfam" id="PF00535">
    <property type="entry name" value="Glycos_transf_2"/>
    <property type="match status" value="1"/>
</dbReference>
<accession>A0AB33C592</accession>
<reference evidence="2 3" key="1">
    <citation type="submission" date="2017-05" db="EMBL/GenBank/DDBJ databases">
        <authorList>
            <person name="Oh N.-S."/>
        </authorList>
    </citation>
    <scope>NUCLEOTIDE SEQUENCE [LARGE SCALE GENOMIC DNA]</scope>
    <source>
        <strain evidence="2 3">4M13</strain>
    </source>
</reference>
<feature type="domain" description="Glycosyltransferase 2-like" evidence="1">
    <location>
        <begin position="11"/>
        <end position="123"/>
    </location>
</feature>
<dbReference type="SUPFAM" id="SSF53448">
    <property type="entry name" value="Nucleotide-diphospho-sugar transferases"/>
    <property type="match status" value="1"/>
</dbReference>
<evidence type="ECO:0000313" key="3">
    <source>
        <dbReference type="Proteomes" id="UP000195798"/>
    </source>
</evidence>
<proteinExistence type="predicted"/>
<evidence type="ECO:0000259" key="1">
    <source>
        <dbReference type="Pfam" id="PF00535"/>
    </source>
</evidence>
<dbReference type="PANTHER" id="PTHR22916">
    <property type="entry name" value="GLYCOSYLTRANSFERASE"/>
    <property type="match status" value="1"/>
</dbReference>
<name>A0AB33C592_LACGS</name>